<dbReference type="Proteomes" id="UP001221642">
    <property type="component" value="Plasmid pCFSAN126951_02"/>
</dbReference>
<proteinExistence type="predicted"/>
<dbReference type="InterPro" id="IPR036249">
    <property type="entry name" value="Thioredoxin-like_sf"/>
</dbReference>
<dbReference type="EMBL" id="KT290268">
    <property type="protein sequence ID" value="AKU62189.1"/>
    <property type="molecule type" value="Genomic_DNA"/>
</dbReference>
<dbReference type="InterPro" id="IPR012336">
    <property type="entry name" value="Thioredoxin-like_fold"/>
</dbReference>
<dbReference type="RefSeq" id="WP_010730166.1">
    <property type="nucleotide sequence ID" value="NZ_CP119161.1"/>
</dbReference>
<dbReference type="AlphaFoldDB" id="A0A0N7DJ60"/>
<gene>
    <name evidence="2" type="primary">nrdH</name>
    <name evidence="3" type="ORF">P0D81_16505</name>
</gene>
<keyword evidence="2" id="KW-0614">Plasmid</keyword>
<reference evidence="2" key="1">
    <citation type="journal article" date="2015" name="Nature">
        <title>Bacteriocin production augments niche competition by enterococci in the mammalian gastrointestinal tract.</title>
        <authorList>
            <person name="Kommineni S."/>
            <person name="Bretl D.J."/>
            <person name="Lam V."/>
            <person name="Chakraborty R."/>
            <person name="Hayward M."/>
            <person name="Simpson P."/>
            <person name="Cao Y."/>
            <person name="Bousounis P."/>
            <person name="Kristich C.J."/>
            <person name="Salzman N.H."/>
        </authorList>
    </citation>
    <scope>NUCLEOTIDE SEQUENCE</scope>
    <source>
        <strain evidence="2">CK135</strain>
        <plasmid evidence="2">pPD1</plasmid>
    </source>
</reference>
<geneLocation type="plasmid" evidence="2">
    <name>pPD1</name>
</geneLocation>
<name>A0A0N7DJ60_ENTFL</name>
<feature type="domain" description="Thioredoxin-like fold" evidence="1">
    <location>
        <begin position="4"/>
        <end position="97"/>
    </location>
</feature>
<protein>
    <submittedName>
        <fullName evidence="2">NrdH</fullName>
    </submittedName>
    <submittedName>
        <fullName evidence="3">Thioredoxin fold domain-containing protein</fullName>
    </submittedName>
</protein>
<accession>A0A0N7DJ60</accession>
<geneLocation type="plasmid" evidence="3 4">
    <name>pCFSAN126951_02</name>
</geneLocation>
<evidence type="ECO:0000313" key="4">
    <source>
        <dbReference type="Proteomes" id="UP001221642"/>
    </source>
</evidence>
<dbReference type="Pfam" id="PF13098">
    <property type="entry name" value="Thioredoxin_2"/>
    <property type="match status" value="1"/>
</dbReference>
<evidence type="ECO:0000313" key="2">
    <source>
        <dbReference type="EMBL" id="AKU62189.1"/>
    </source>
</evidence>
<dbReference type="EMBL" id="CP119161">
    <property type="protein sequence ID" value="WEH24191.1"/>
    <property type="molecule type" value="Genomic_DNA"/>
</dbReference>
<dbReference type="SUPFAM" id="SSF52833">
    <property type="entry name" value="Thioredoxin-like"/>
    <property type="match status" value="1"/>
</dbReference>
<evidence type="ECO:0000259" key="1">
    <source>
        <dbReference type="Pfam" id="PF13098"/>
    </source>
</evidence>
<dbReference type="CDD" id="cd02976">
    <property type="entry name" value="NrdH"/>
    <property type="match status" value="1"/>
</dbReference>
<dbReference type="Gene3D" id="3.40.30.10">
    <property type="entry name" value="Glutaredoxin"/>
    <property type="match status" value="1"/>
</dbReference>
<organism evidence="2">
    <name type="scientific">Enterococcus faecalis</name>
    <name type="common">Streptococcus faecalis</name>
    <dbReference type="NCBI Taxonomy" id="1351"/>
    <lineage>
        <taxon>Bacteria</taxon>
        <taxon>Bacillati</taxon>
        <taxon>Bacillota</taxon>
        <taxon>Bacilli</taxon>
        <taxon>Lactobacillales</taxon>
        <taxon>Enterococcaceae</taxon>
        <taxon>Enterococcus</taxon>
    </lineage>
</organism>
<sequence>MVNKVHAVLYTKPHCVQCKMSTKVMDEVGLPYENTYYGNSEETNSIEVNSINEQKRTWSEKKVEKIKAKYGIQSLPLIKIIDDETEEELEYWSGFKPDQIKYWQTVNGEDK</sequence>
<reference evidence="3 4" key="2">
    <citation type="submission" date="2023-02" db="EMBL/GenBank/DDBJ databases">
        <title>Results of the 2020 Genomic Proficiency Test for the network of European Union Reference Laboratory for Antimicrobial Resistance assessing whole genome sequencing capacities.</title>
        <authorList>
            <person name="Hoffmann M."/>
            <person name="Luo Y."/>
            <person name="Sorensen L.H."/>
            <person name="Pedersen S.K."/>
            <person name="Hendriksen R.S."/>
        </authorList>
    </citation>
    <scope>NUCLEOTIDE SEQUENCE [LARGE SCALE GENOMIC DNA]</scope>
    <source>
        <strain evidence="3 4">GENOMIC22-006</strain>
        <plasmid evidence="3 4">pCFSAN126951_02</plasmid>
    </source>
</reference>
<evidence type="ECO:0000313" key="3">
    <source>
        <dbReference type="EMBL" id="WEH24191.1"/>
    </source>
</evidence>